<accession>A0AAV1DHA6</accession>
<keyword evidence="2 4" id="KW-0547">Nucleotide-binding</keyword>
<dbReference type="FunFam" id="3.30.420.40:FF:000545">
    <property type="entry name" value="Endoplasmic reticulum chaperone BiP"/>
    <property type="match status" value="1"/>
</dbReference>
<dbReference type="GO" id="GO:0005524">
    <property type="term" value="F:ATP binding"/>
    <property type="evidence" value="ECO:0007669"/>
    <property type="project" value="UniProtKB-KW"/>
</dbReference>
<dbReference type="Gene3D" id="3.30.420.40">
    <property type="match status" value="2"/>
</dbReference>
<dbReference type="FunFam" id="2.60.34.10:FF:000012">
    <property type="entry name" value="Heat shock 70 kDa protein"/>
    <property type="match status" value="1"/>
</dbReference>
<evidence type="ECO:0000256" key="4">
    <source>
        <dbReference type="RuleBase" id="RU003322"/>
    </source>
</evidence>
<dbReference type="SUPFAM" id="SSF100934">
    <property type="entry name" value="Heat shock protein 70kD (HSP70), C-terminal subdomain"/>
    <property type="match status" value="1"/>
</dbReference>
<reference evidence="6" key="1">
    <citation type="submission" date="2023-03" db="EMBL/GenBank/DDBJ databases">
        <authorList>
            <person name="Julca I."/>
        </authorList>
    </citation>
    <scope>NUCLEOTIDE SEQUENCE</scope>
</reference>
<keyword evidence="7" id="KW-1185">Reference proteome</keyword>
<evidence type="ECO:0000256" key="3">
    <source>
        <dbReference type="ARBA" id="ARBA00022840"/>
    </source>
</evidence>
<feature type="region of interest" description="Disordered" evidence="5">
    <location>
        <begin position="564"/>
        <end position="619"/>
    </location>
</feature>
<dbReference type="InterPro" id="IPR043129">
    <property type="entry name" value="ATPase_NBD"/>
</dbReference>
<proteinExistence type="inferred from homology"/>
<protein>
    <submittedName>
        <fullName evidence="6">OLC1v1005578C1</fullName>
    </submittedName>
</protein>
<dbReference type="Pfam" id="PF00012">
    <property type="entry name" value="HSP70"/>
    <property type="match status" value="1"/>
</dbReference>
<dbReference type="PROSITE" id="PS00329">
    <property type="entry name" value="HSP70_2"/>
    <property type="match status" value="1"/>
</dbReference>
<dbReference type="SUPFAM" id="SSF53067">
    <property type="entry name" value="Actin-like ATPase domain"/>
    <property type="match status" value="2"/>
</dbReference>
<evidence type="ECO:0000313" key="7">
    <source>
        <dbReference type="Proteomes" id="UP001161247"/>
    </source>
</evidence>
<gene>
    <name evidence="6" type="ORF">OLC1_LOCUS14922</name>
</gene>
<dbReference type="InterPro" id="IPR013126">
    <property type="entry name" value="Hsp_70_fam"/>
</dbReference>
<feature type="compositionally biased region" description="Gly residues" evidence="5">
    <location>
        <begin position="568"/>
        <end position="586"/>
    </location>
</feature>
<evidence type="ECO:0000256" key="1">
    <source>
        <dbReference type="ARBA" id="ARBA00007381"/>
    </source>
</evidence>
<sequence length="748" mass="83142">MKQIAEAYIGLTVNGAVITVPAYFNILQRQATIDAAEIAGINVLGIINEPTAAAIAYGLANCSGITGTRNVLIFDLGGGTFDVSVLAIKRGNIDVKATGGDTHLGGEDFDNRMVNHFIEEFKRKHKKDISSNPKAVRRLRTACEKAKRILSSSGHTRIEIDYLFQGIDFSASISRPKFEELNSNLFIKCMDIVEKCLADAQINKNALDDVVLVGGSSRIPKVQEMLQDLLNGKQLCRSINPDEAVAYGAAVQAATLSGDFHEKVKVFKLAEVTPISLGFEVVGEVMQVVVPRNTTIPTRKVSNTSTAFDNQSSIRIKVYEGERAKSTENNLLGEFVLDGIPSAQRGVPQLETCFDLQANGCLSVSLCNKVTGAWKGISIINGSLTKDEVDMMIEEARKYKAEDEKHMKKYQARMDFENYICQMRSRINSFSFADKAKAEDAVNKAFQWLDAKQNELAEVHEYDEKIKELQYTNKLVFAFPICEDIYVIEIFIRVEEAEQERGILQIEGWMVGLNESRTEATHLDEYGRRGQAPIRDDESMSWIYRGAHLRPTLYVEVADGPVQDVGEGTSGGQYDGAGSSGVGGTNEDGDDTEDDVHGSSDEEYVPFDESDDDYSDHDASSVVPSIFDDINDMDKSELDEDSDGITMWDGNWQTIRHGVHFANKKEAQTAVGEWSLQQGRACRVKYSRSYTWATECETKGPKYPEELLHSTTSLWKCRATLQKDTNTWRMVVWIESHNCLGATTRNEA</sequence>
<organism evidence="6 7">
    <name type="scientific">Oldenlandia corymbosa var. corymbosa</name>
    <dbReference type="NCBI Taxonomy" id="529605"/>
    <lineage>
        <taxon>Eukaryota</taxon>
        <taxon>Viridiplantae</taxon>
        <taxon>Streptophyta</taxon>
        <taxon>Embryophyta</taxon>
        <taxon>Tracheophyta</taxon>
        <taxon>Spermatophyta</taxon>
        <taxon>Magnoliopsida</taxon>
        <taxon>eudicotyledons</taxon>
        <taxon>Gunneridae</taxon>
        <taxon>Pentapetalae</taxon>
        <taxon>asterids</taxon>
        <taxon>lamiids</taxon>
        <taxon>Gentianales</taxon>
        <taxon>Rubiaceae</taxon>
        <taxon>Rubioideae</taxon>
        <taxon>Spermacoceae</taxon>
        <taxon>Hedyotis-Oldenlandia complex</taxon>
        <taxon>Oldenlandia</taxon>
    </lineage>
</organism>
<dbReference type="EMBL" id="OX459122">
    <property type="protein sequence ID" value="CAI9106425.1"/>
    <property type="molecule type" value="Genomic_DNA"/>
</dbReference>
<dbReference type="PROSITE" id="PS01036">
    <property type="entry name" value="HSP70_3"/>
    <property type="match status" value="1"/>
</dbReference>
<comment type="similarity">
    <text evidence="1 4">Belongs to the heat shock protein 70 family.</text>
</comment>
<dbReference type="Gene3D" id="3.90.640.10">
    <property type="entry name" value="Actin, Chain A, domain 4"/>
    <property type="match status" value="1"/>
</dbReference>
<dbReference type="Gene3D" id="1.20.1270.10">
    <property type="match status" value="1"/>
</dbReference>
<dbReference type="InterPro" id="IPR018181">
    <property type="entry name" value="Heat_shock_70_CS"/>
</dbReference>
<dbReference type="Proteomes" id="UP001161247">
    <property type="component" value="Chromosome 5"/>
</dbReference>
<dbReference type="PRINTS" id="PR00301">
    <property type="entry name" value="HEATSHOCK70"/>
</dbReference>
<keyword evidence="3 4" id="KW-0067">ATP-binding</keyword>
<dbReference type="InterPro" id="IPR029048">
    <property type="entry name" value="HSP70_C_sf"/>
</dbReference>
<name>A0AAV1DHA6_OLDCO</name>
<dbReference type="Gene3D" id="2.60.34.10">
    <property type="entry name" value="Substrate Binding Domain Of DNAk, Chain A, domain 1"/>
    <property type="match status" value="1"/>
</dbReference>
<dbReference type="AlphaFoldDB" id="A0AAV1DHA6"/>
<dbReference type="FunFam" id="3.90.640.10:FF:000134">
    <property type="entry name" value="Heat shock cognate 71 kDa protein"/>
    <property type="match status" value="1"/>
</dbReference>
<dbReference type="SUPFAM" id="SSF100920">
    <property type="entry name" value="Heat shock protein 70kD (HSP70), peptide-binding domain"/>
    <property type="match status" value="1"/>
</dbReference>
<dbReference type="InterPro" id="IPR029047">
    <property type="entry name" value="HSP70_peptide-bd_sf"/>
</dbReference>
<evidence type="ECO:0000313" key="6">
    <source>
        <dbReference type="EMBL" id="CAI9106425.1"/>
    </source>
</evidence>
<feature type="compositionally biased region" description="Acidic residues" evidence="5">
    <location>
        <begin position="601"/>
        <end position="615"/>
    </location>
</feature>
<evidence type="ECO:0000256" key="5">
    <source>
        <dbReference type="SAM" id="MobiDB-lite"/>
    </source>
</evidence>
<dbReference type="PANTHER" id="PTHR19375">
    <property type="entry name" value="HEAT SHOCK PROTEIN 70KDA"/>
    <property type="match status" value="1"/>
</dbReference>
<evidence type="ECO:0000256" key="2">
    <source>
        <dbReference type="ARBA" id="ARBA00022741"/>
    </source>
</evidence>
<dbReference type="GO" id="GO:0140662">
    <property type="term" value="F:ATP-dependent protein folding chaperone"/>
    <property type="evidence" value="ECO:0007669"/>
    <property type="project" value="InterPro"/>
</dbReference>